<dbReference type="OrthoDB" id="6382611at2759"/>
<name>A0A6S7IFT4_PARCT</name>
<reference evidence="1" key="1">
    <citation type="submission" date="2020-04" db="EMBL/GenBank/DDBJ databases">
        <authorList>
            <person name="Alioto T."/>
            <person name="Alioto T."/>
            <person name="Gomez Garrido J."/>
        </authorList>
    </citation>
    <scope>NUCLEOTIDE SEQUENCE</scope>
    <source>
        <strain evidence="1">A484AB</strain>
    </source>
</reference>
<proteinExistence type="predicted"/>
<keyword evidence="2" id="KW-1185">Reference proteome</keyword>
<protein>
    <submittedName>
        <fullName evidence="1">Uncharacterized protein</fullName>
    </submittedName>
</protein>
<comment type="caution">
    <text evidence="1">The sequence shown here is derived from an EMBL/GenBank/DDBJ whole genome shotgun (WGS) entry which is preliminary data.</text>
</comment>
<gene>
    <name evidence="1" type="ORF">PACLA_8A009496</name>
</gene>
<evidence type="ECO:0000313" key="2">
    <source>
        <dbReference type="Proteomes" id="UP001152795"/>
    </source>
</evidence>
<accession>A0A6S7IFT4</accession>
<sequence length="184" mass="21576">MLAEPRAPKEDPDKDTRKAFKSLPVLQLFKHHLKDFEGGSRKPQVAKDHTRRVCRLLYEIDDHPSSVKPLWDSNNINYLKNNFFKGNDLLGEEEKRQPTTLKAYIGSLRLFFQFVIARQEEIRKLEDFGDADLRLVNSAMARLETWPKALADAMNKRKADIRLRDVDEKLCVKDYEAFFHSQRD</sequence>
<dbReference type="EMBL" id="CACRXK020009103">
    <property type="protein sequence ID" value="CAB4016407.1"/>
    <property type="molecule type" value="Genomic_DNA"/>
</dbReference>
<organism evidence="1 2">
    <name type="scientific">Paramuricea clavata</name>
    <name type="common">Red gorgonian</name>
    <name type="synonym">Violescent sea-whip</name>
    <dbReference type="NCBI Taxonomy" id="317549"/>
    <lineage>
        <taxon>Eukaryota</taxon>
        <taxon>Metazoa</taxon>
        <taxon>Cnidaria</taxon>
        <taxon>Anthozoa</taxon>
        <taxon>Octocorallia</taxon>
        <taxon>Malacalcyonacea</taxon>
        <taxon>Plexauridae</taxon>
        <taxon>Paramuricea</taxon>
    </lineage>
</organism>
<dbReference type="AlphaFoldDB" id="A0A6S7IFT4"/>
<dbReference type="Proteomes" id="UP001152795">
    <property type="component" value="Unassembled WGS sequence"/>
</dbReference>
<evidence type="ECO:0000313" key="1">
    <source>
        <dbReference type="EMBL" id="CAB4016407.1"/>
    </source>
</evidence>